<sequence length="245" mass="27826">MSSRVIRRANIMPLVIHHLQASQSERIVWLAEELGLKYQLVIHKRDPFLSPQSIKDLNPLGQAPIIQDGPVTLPESSAIAEYILTLHNPQSLLRPSPSHPAYPQYLYWFHFANGNLHPQLSRSMLLHHVGISPSSTTSFHAKRHFAQTAKFLKFMDDSLSDGRMWLAGEEFTAADIMCGFPLTTMRAFSGEDLSEYKNILGWLGRCVQREGYKRYREKADPELELMVDGKSPANFLEKLKAEGKL</sequence>
<dbReference type="InterPro" id="IPR004046">
    <property type="entry name" value="GST_C"/>
</dbReference>
<evidence type="ECO:0000313" key="5">
    <source>
        <dbReference type="Proteomes" id="UP000275385"/>
    </source>
</evidence>
<dbReference type="SFLD" id="SFLDS00019">
    <property type="entry name" value="Glutathione_Transferase_(cytos"/>
    <property type="match status" value="1"/>
</dbReference>
<dbReference type="InterPro" id="IPR004045">
    <property type="entry name" value="Glutathione_S-Trfase_N"/>
</dbReference>
<dbReference type="Pfam" id="PF13409">
    <property type="entry name" value="GST_N_2"/>
    <property type="match status" value="1"/>
</dbReference>
<dbReference type="OrthoDB" id="2309723at2759"/>
<dbReference type="SUPFAM" id="SSF52833">
    <property type="entry name" value="Thioredoxin-like"/>
    <property type="match status" value="1"/>
</dbReference>
<dbReference type="InterPro" id="IPR040079">
    <property type="entry name" value="Glutathione_S-Trfase"/>
</dbReference>
<dbReference type="InterPro" id="IPR036282">
    <property type="entry name" value="Glutathione-S-Trfase_C_sf"/>
</dbReference>
<dbReference type="Gene3D" id="1.20.1050.10">
    <property type="match status" value="1"/>
</dbReference>
<proteinExistence type="inferred from homology"/>
<dbReference type="STRING" id="177199.A0A420Y7W9"/>
<comment type="caution">
    <text evidence="4">The sequence shown here is derived from an EMBL/GenBank/DDBJ whole genome shotgun (WGS) entry which is preliminary data.</text>
</comment>
<dbReference type="AlphaFoldDB" id="A0A420Y7W9"/>
<dbReference type="Gene3D" id="3.40.30.10">
    <property type="entry name" value="Glutaredoxin"/>
    <property type="match status" value="1"/>
</dbReference>
<dbReference type="Proteomes" id="UP000275385">
    <property type="component" value="Unassembled WGS sequence"/>
</dbReference>
<dbReference type="PROSITE" id="PS50404">
    <property type="entry name" value="GST_NTER"/>
    <property type="match status" value="1"/>
</dbReference>
<dbReference type="SFLD" id="SFLDG00358">
    <property type="entry name" value="Main_(cytGST)"/>
    <property type="match status" value="1"/>
</dbReference>
<reference evidence="4 5" key="1">
    <citation type="submission" date="2018-08" db="EMBL/GenBank/DDBJ databases">
        <title>Draft genome of the lignicolous fungus Coniochaeta pulveracea.</title>
        <authorList>
            <person name="Borstlap C.J."/>
            <person name="De Witt R.N."/>
            <person name="Botha A."/>
            <person name="Volschenk H."/>
        </authorList>
    </citation>
    <scope>NUCLEOTIDE SEQUENCE [LARGE SCALE GENOMIC DNA]</scope>
    <source>
        <strain evidence="4 5">CAB683</strain>
    </source>
</reference>
<dbReference type="CDD" id="cd03046">
    <property type="entry name" value="GST_N_GTT1_like"/>
    <property type="match status" value="1"/>
</dbReference>
<accession>A0A420Y7W9</accession>
<evidence type="ECO:0008006" key="6">
    <source>
        <dbReference type="Google" id="ProtNLM"/>
    </source>
</evidence>
<dbReference type="PANTHER" id="PTHR44051">
    <property type="entry name" value="GLUTATHIONE S-TRANSFERASE-RELATED"/>
    <property type="match status" value="1"/>
</dbReference>
<dbReference type="InterPro" id="IPR010987">
    <property type="entry name" value="Glutathione-S-Trfase_C-like"/>
</dbReference>
<dbReference type="SUPFAM" id="SSF47616">
    <property type="entry name" value="GST C-terminal domain-like"/>
    <property type="match status" value="1"/>
</dbReference>
<dbReference type="PROSITE" id="PS50405">
    <property type="entry name" value="GST_CTER"/>
    <property type="match status" value="1"/>
</dbReference>
<evidence type="ECO:0000313" key="4">
    <source>
        <dbReference type="EMBL" id="RKU43998.1"/>
    </source>
</evidence>
<evidence type="ECO:0000259" key="2">
    <source>
        <dbReference type="PROSITE" id="PS50404"/>
    </source>
</evidence>
<dbReference type="EMBL" id="QVQW01000036">
    <property type="protein sequence ID" value="RKU43998.1"/>
    <property type="molecule type" value="Genomic_DNA"/>
</dbReference>
<feature type="domain" description="GST C-terminal" evidence="3">
    <location>
        <begin position="98"/>
        <end position="225"/>
    </location>
</feature>
<dbReference type="InterPro" id="IPR036249">
    <property type="entry name" value="Thioredoxin-like_sf"/>
</dbReference>
<keyword evidence="5" id="KW-1185">Reference proteome</keyword>
<dbReference type="SFLD" id="SFLDG01150">
    <property type="entry name" value="Main.1:_Beta-like"/>
    <property type="match status" value="1"/>
</dbReference>
<name>A0A420Y7W9_9PEZI</name>
<comment type="similarity">
    <text evidence="1">Belongs to the GST superfamily.</text>
</comment>
<protein>
    <recommendedName>
        <fullName evidence="6">Glutathione S-transferase</fullName>
    </recommendedName>
</protein>
<feature type="domain" description="GST N-terminal" evidence="2">
    <location>
        <begin position="11"/>
        <end position="91"/>
    </location>
</feature>
<dbReference type="Pfam" id="PF00043">
    <property type="entry name" value="GST_C"/>
    <property type="match status" value="1"/>
</dbReference>
<evidence type="ECO:0000256" key="1">
    <source>
        <dbReference type="ARBA" id="ARBA00007409"/>
    </source>
</evidence>
<gene>
    <name evidence="4" type="ORF">DL546_006706</name>
</gene>
<dbReference type="PANTHER" id="PTHR44051:SF9">
    <property type="entry name" value="GLUTATHIONE S-TRANSFERASE 1"/>
    <property type="match status" value="1"/>
</dbReference>
<organism evidence="4 5">
    <name type="scientific">Coniochaeta pulveracea</name>
    <dbReference type="NCBI Taxonomy" id="177199"/>
    <lineage>
        <taxon>Eukaryota</taxon>
        <taxon>Fungi</taxon>
        <taxon>Dikarya</taxon>
        <taxon>Ascomycota</taxon>
        <taxon>Pezizomycotina</taxon>
        <taxon>Sordariomycetes</taxon>
        <taxon>Sordariomycetidae</taxon>
        <taxon>Coniochaetales</taxon>
        <taxon>Coniochaetaceae</taxon>
        <taxon>Coniochaeta</taxon>
    </lineage>
</organism>
<evidence type="ECO:0000259" key="3">
    <source>
        <dbReference type="PROSITE" id="PS50405"/>
    </source>
</evidence>